<dbReference type="Proteomes" id="UP000011988">
    <property type="component" value="Unassembled WGS sequence"/>
</dbReference>
<evidence type="ECO:0000313" key="1">
    <source>
        <dbReference type="EMBL" id="EMJ91140.1"/>
    </source>
</evidence>
<reference evidence="1 2" key="1">
    <citation type="submission" date="2013-01" db="EMBL/GenBank/DDBJ databases">
        <authorList>
            <person name="Harkins D.M."/>
            <person name="Durkin A.S."/>
            <person name="Brinkac L.M."/>
            <person name="Haft D.H."/>
            <person name="Selengut J.D."/>
            <person name="Sanka R."/>
            <person name="DePew J."/>
            <person name="Purushe J."/>
            <person name="Galloway R.L."/>
            <person name="Vinetz J.M."/>
            <person name="Sutton G.G."/>
            <person name="Nierman W.C."/>
            <person name="Fouts D.E."/>
        </authorList>
    </citation>
    <scope>NUCLEOTIDE SEQUENCE [LARGE SCALE GENOMIC DNA]</scope>
    <source>
        <strain evidence="1 2">79601</strain>
    </source>
</reference>
<dbReference type="AlphaFoldDB" id="M6CXZ0"/>
<dbReference type="PATRIC" id="fig|1218565.3.peg.4128"/>
<sequence length="72" mass="8032">MLNKVHSGKISLAKMFLAGLINWIGKAVPKESDLAGKRILRLHIKTIHETGLDGSILGYRNLCLDNIEPNFF</sequence>
<evidence type="ECO:0000313" key="2">
    <source>
        <dbReference type="Proteomes" id="UP000011988"/>
    </source>
</evidence>
<comment type="caution">
    <text evidence="1">The sequence shown here is derived from an EMBL/GenBank/DDBJ whole genome shotgun (WGS) entry which is preliminary data.</text>
</comment>
<name>M6CXZ0_9LEPT</name>
<proteinExistence type="predicted"/>
<protein>
    <submittedName>
        <fullName evidence="1">Uncharacterized protein</fullName>
    </submittedName>
</protein>
<gene>
    <name evidence="1" type="ORF">LEP1GSC194_3423</name>
</gene>
<organism evidence="1 2">
    <name type="scientific">Leptospira alstonii serovar Sichuan str. 79601</name>
    <dbReference type="NCBI Taxonomy" id="1218565"/>
    <lineage>
        <taxon>Bacteria</taxon>
        <taxon>Pseudomonadati</taxon>
        <taxon>Spirochaetota</taxon>
        <taxon>Spirochaetia</taxon>
        <taxon>Leptospirales</taxon>
        <taxon>Leptospiraceae</taxon>
        <taxon>Leptospira</taxon>
    </lineage>
</organism>
<accession>M6CXZ0</accession>
<dbReference type="EMBL" id="ANIK01000113">
    <property type="protein sequence ID" value="EMJ91140.1"/>
    <property type="molecule type" value="Genomic_DNA"/>
</dbReference>